<organism evidence="3 4">
    <name type="scientific">Dorea acetigenes</name>
    <dbReference type="NCBI Taxonomy" id="2981787"/>
    <lineage>
        <taxon>Bacteria</taxon>
        <taxon>Bacillati</taxon>
        <taxon>Bacillota</taxon>
        <taxon>Clostridia</taxon>
        <taxon>Lachnospirales</taxon>
        <taxon>Lachnospiraceae</taxon>
        <taxon>Dorea</taxon>
    </lineage>
</organism>
<evidence type="ECO:0000313" key="4">
    <source>
        <dbReference type="Proteomes" id="UP001652431"/>
    </source>
</evidence>
<evidence type="ECO:0000256" key="1">
    <source>
        <dbReference type="SAM" id="MobiDB-lite"/>
    </source>
</evidence>
<feature type="transmembrane region" description="Helical" evidence="2">
    <location>
        <begin position="49"/>
        <end position="70"/>
    </location>
</feature>
<evidence type="ECO:0000313" key="3">
    <source>
        <dbReference type="EMBL" id="MCU6688032.1"/>
    </source>
</evidence>
<dbReference type="EMBL" id="JAOQJU010000033">
    <property type="protein sequence ID" value="MCU6688032.1"/>
    <property type="molecule type" value="Genomic_DNA"/>
</dbReference>
<proteinExistence type="predicted"/>
<feature type="region of interest" description="Disordered" evidence="1">
    <location>
        <begin position="127"/>
        <end position="155"/>
    </location>
</feature>
<keyword evidence="2" id="KW-0812">Transmembrane</keyword>
<keyword evidence="2" id="KW-0472">Membrane</keyword>
<dbReference type="RefSeq" id="WP_158371866.1">
    <property type="nucleotide sequence ID" value="NZ_JAOQJU010000033.1"/>
</dbReference>
<evidence type="ECO:0000256" key="2">
    <source>
        <dbReference type="SAM" id="Phobius"/>
    </source>
</evidence>
<accession>A0ABT2RRK5</accession>
<dbReference type="Proteomes" id="UP001652431">
    <property type="component" value="Unassembled WGS sequence"/>
</dbReference>
<feature type="compositionally biased region" description="Polar residues" evidence="1">
    <location>
        <begin position="144"/>
        <end position="155"/>
    </location>
</feature>
<sequence>MENREREMLDELRDMAEEIQVPEGLTPDAVEKKLLEVDERKPARKRRRILTVGLAAACCLLVCGAVYRIWSQQNAGAGEGFLFTEDRKTDGVIETAESYKEVYKYAKRYEYYGGGDDAVDTGAEMTTSDSMTEAADGASEDTKASSAEYSDTNVRQEGVDEGDVVKTDGRYLFTLAENRNKIAVIDTQNGLAKAGEIRMGEDEYICEFYIRDGKAIVILRKDWYSEADMEEFYYFQHGSTTVRTYDLQDISQPKLIGEVTQSGDYSSSRISGEYLYLFSQYYISEMEKDIPETFIPVIAEKTIPEEDIYLPEEDSACMYELVTAIHLENPGEVADSKAILGKGGELYVSGQNIYWYETEWESGWSGKVMTNIRKLSYQDGKIEAVAQGEIPGYINDSFSIDEYNGYLRIVTTNEDTNGVYVLNEKMETVGTIEGLAQDERVYSARFFGDTGYFVTFRETDPLFSVDLSDPQNPQIVGELKIPGFSEYLHPYGENQLLGIGMAADEETGITDGVKLSMFDISDRTDVKENNVFVMENVYSTDVFYNYKAVVIDSEKNLIGFSGYTEGGETYFVFSYDAENGFVCRLQEMVNGNSYAEPRGVYIGDVLYIVKGNIIEAYDLNSYSKVGDIII</sequence>
<protein>
    <submittedName>
        <fullName evidence="3">Beta-propeller domain-containing protein</fullName>
    </submittedName>
</protein>
<dbReference type="InterPro" id="IPR019198">
    <property type="entry name" value="Beta_propeller_containing"/>
</dbReference>
<dbReference type="Pfam" id="PF09826">
    <property type="entry name" value="Beta_propel"/>
    <property type="match status" value="1"/>
</dbReference>
<dbReference type="InterPro" id="IPR011044">
    <property type="entry name" value="Quino_amine_DH_bsu"/>
</dbReference>
<keyword evidence="2" id="KW-1133">Transmembrane helix</keyword>
<keyword evidence="4" id="KW-1185">Reference proteome</keyword>
<reference evidence="3 4" key="1">
    <citation type="journal article" date="2021" name="ISME Commun">
        <title>Automated analysis of genomic sequences facilitates high-throughput and comprehensive description of bacteria.</title>
        <authorList>
            <person name="Hitch T.C.A."/>
        </authorList>
    </citation>
    <scope>NUCLEOTIDE SEQUENCE [LARGE SCALE GENOMIC DNA]</scope>
    <source>
        <strain evidence="3 4">Sanger_03</strain>
    </source>
</reference>
<gene>
    <name evidence="3" type="ORF">OCV99_16135</name>
</gene>
<comment type="caution">
    <text evidence="3">The sequence shown here is derived from an EMBL/GenBank/DDBJ whole genome shotgun (WGS) entry which is preliminary data.</text>
</comment>
<dbReference type="SUPFAM" id="SSF50969">
    <property type="entry name" value="YVTN repeat-like/Quinoprotein amine dehydrogenase"/>
    <property type="match status" value="1"/>
</dbReference>
<name>A0ABT2RRK5_9FIRM</name>